<evidence type="ECO:0000313" key="2">
    <source>
        <dbReference type="Proteomes" id="UP000612282"/>
    </source>
</evidence>
<accession>A0ABQ3XSR9</accession>
<dbReference type="RefSeq" id="WP_203809655.1">
    <property type="nucleotide sequence ID" value="NZ_BAAAQE010000064.1"/>
</dbReference>
<protein>
    <submittedName>
        <fullName evidence="1">Uncharacterized protein</fullName>
    </submittedName>
</protein>
<reference evidence="1 2" key="1">
    <citation type="submission" date="2021-01" db="EMBL/GenBank/DDBJ databases">
        <title>Whole genome shotgun sequence of Actinoplanes couchii NBRC 106145.</title>
        <authorList>
            <person name="Komaki H."/>
            <person name="Tamura T."/>
        </authorList>
    </citation>
    <scope>NUCLEOTIDE SEQUENCE [LARGE SCALE GENOMIC DNA]</scope>
    <source>
        <strain evidence="1 2">NBRC 106145</strain>
    </source>
</reference>
<gene>
    <name evidence="1" type="ORF">Aco03nite_099620</name>
</gene>
<evidence type="ECO:0000313" key="1">
    <source>
        <dbReference type="EMBL" id="GID61558.1"/>
    </source>
</evidence>
<dbReference type="EMBL" id="BOMG01000130">
    <property type="protein sequence ID" value="GID61558.1"/>
    <property type="molecule type" value="Genomic_DNA"/>
</dbReference>
<organism evidence="1 2">
    <name type="scientific">Actinoplanes couchii</name>
    <dbReference type="NCBI Taxonomy" id="403638"/>
    <lineage>
        <taxon>Bacteria</taxon>
        <taxon>Bacillati</taxon>
        <taxon>Actinomycetota</taxon>
        <taxon>Actinomycetes</taxon>
        <taxon>Micromonosporales</taxon>
        <taxon>Micromonosporaceae</taxon>
        <taxon>Actinoplanes</taxon>
    </lineage>
</organism>
<sequence length="173" mass="19015">MLPHHTVERLTKRLLAIEADAHRRGWDRPPVPLVIVNRRDTTSAKPSLQIITLPLQTRSAAARDLPLPDQLHQLAAALHSRAGHDRSTGSQVLLCAVLYHDLHATLDELCPSRRLDALDADGRRYEIVRRQNRPYPTVHRIPVFANGPVPATHGGLTDLLAAAGRILTAGSTS</sequence>
<keyword evidence="2" id="KW-1185">Reference proteome</keyword>
<proteinExistence type="predicted"/>
<comment type="caution">
    <text evidence="1">The sequence shown here is derived from an EMBL/GenBank/DDBJ whole genome shotgun (WGS) entry which is preliminary data.</text>
</comment>
<name>A0ABQ3XSR9_9ACTN</name>
<dbReference type="Proteomes" id="UP000612282">
    <property type="component" value="Unassembled WGS sequence"/>
</dbReference>